<dbReference type="AlphaFoldDB" id="A0A9P6CME2"/>
<dbReference type="OrthoDB" id="2355984at2759"/>
<dbReference type="EMBL" id="MU155645">
    <property type="protein sequence ID" value="KAF9471652.1"/>
    <property type="molecule type" value="Genomic_DNA"/>
</dbReference>
<feature type="compositionally biased region" description="Basic and acidic residues" evidence="1">
    <location>
        <begin position="119"/>
        <end position="130"/>
    </location>
</feature>
<keyword evidence="3" id="KW-1185">Reference proteome</keyword>
<accession>A0A9P6CME2</accession>
<evidence type="ECO:0000313" key="3">
    <source>
        <dbReference type="Proteomes" id="UP000807469"/>
    </source>
</evidence>
<comment type="caution">
    <text evidence="2">The sequence shown here is derived from an EMBL/GenBank/DDBJ whole genome shotgun (WGS) entry which is preliminary data.</text>
</comment>
<reference evidence="2" key="1">
    <citation type="submission" date="2020-11" db="EMBL/GenBank/DDBJ databases">
        <authorList>
            <consortium name="DOE Joint Genome Institute"/>
            <person name="Ahrendt S."/>
            <person name="Riley R."/>
            <person name="Andreopoulos W."/>
            <person name="Labutti K."/>
            <person name="Pangilinan J."/>
            <person name="Ruiz-Duenas F.J."/>
            <person name="Barrasa J.M."/>
            <person name="Sanchez-Garcia M."/>
            <person name="Camarero S."/>
            <person name="Miyauchi S."/>
            <person name="Serrano A."/>
            <person name="Linde D."/>
            <person name="Babiker R."/>
            <person name="Drula E."/>
            <person name="Ayuso-Fernandez I."/>
            <person name="Pacheco R."/>
            <person name="Padilla G."/>
            <person name="Ferreira P."/>
            <person name="Barriuso J."/>
            <person name="Kellner H."/>
            <person name="Castanera R."/>
            <person name="Alfaro M."/>
            <person name="Ramirez L."/>
            <person name="Pisabarro A.G."/>
            <person name="Kuo A."/>
            <person name="Tritt A."/>
            <person name="Lipzen A."/>
            <person name="He G."/>
            <person name="Yan M."/>
            <person name="Ng V."/>
            <person name="Cullen D."/>
            <person name="Martin F."/>
            <person name="Rosso M.-N."/>
            <person name="Henrissat B."/>
            <person name="Hibbett D."/>
            <person name="Martinez A.T."/>
            <person name="Grigoriev I.V."/>
        </authorList>
    </citation>
    <scope>NUCLEOTIDE SEQUENCE</scope>
    <source>
        <strain evidence="2">CIRM-BRFM 674</strain>
    </source>
</reference>
<sequence length="228" mass="25527">MTGRSESPDNSTIQSDKSLNTASNTQSISDDVTSACIKFVEKYRSGESDKVDAIVGLTSTLNRYASGKENEDELVRQALQSYVGMLDNHDAIRGRTAERPTDLTRSNEQADPENVEEPANNRRDDSEHTASHPGHHPSSKRERSPESDDGSDNPNPKRHIDPGQFAWIIHDELEPVVLSLELQKTQKMLENFSRDLKFANVDGFDVSESDLRNPNKIKNIHIEAICNR</sequence>
<gene>
    <name evidence="2" type="ORF">BDN70DRAFT_869082</name>
</gene>
<dbReference type="Proteomes" id="UP000807469">
    <property type="component" value="Unassembled WGS sequence"/>
</dbReference>
<evidence type="ECO:0000313" key="2">
    <source>
        <dbReference type="EMBL" id="KAF9471652.1"/>
    </source>
</evidence>
<organism evidence="2 3">
    <name type="scientific">Pholiota conissans</name>
    <dbReference type="NCBI Taxonomy" id="109636"/>
    <lineage>
        <taxon>Eukaryota</taxon>
        <taxon>Fungi</taxon>
        <taxon>Dikarya</taxon>
        <taxon>Basidiomycota</taxon>
        <taxon>Agaricomycotina</taxon>
        <taxon>Agaricomycetes</taxon>
        <taxon>Agaricomycetidae</taxon>
        <taxon>Agaricales</taxon>
        <taxon>Agaricineae</taxon>
        <taxon>Strophariaceae</taxon>
        <taxon>Pholiota</taxon>
    </lineage>
</organism>
<protein>
    <submittedName>
        <fullName evidence="2">Uncharacterized protein</fullName>
    </submittedName>
</protein>
<proteinExistence type="predicted"/>
<evidence type="ECO:0000256" key="1">
    <source>
        <dbReference type="SAM" id="MobiDB-lite"/>
    </source>
</evidence>
<feature type="region of interest" description="Disordered" evidence="1">
    <location>
        <begin position="1"/>
        <end position="31"/>
    </location>
</feature>
<feature type="region of interest" description="Disordered" evidence="1">
    <location>
        <begin position="91"/>
        <end position="161"/>
    </location>
</feature>
<feature type="compositionally biased region" description="Basic and acidic residues" evidence="1">
    <location>
        <begin position="91"/>
        <end position="102"/>
    </location>
</feature>
<name>A0A9P6CME2_9AGAR</name>